<dbReference type="EMBL" id="JBHSKT010000005">
    <property type="protein sequence ID" value="MFC5271035.1"/>
    <property type="molecule type" value="Genomic_DNA"/>
</dbReference>
<reference evidence="3" key="1">
    <citation type="journal article" date="2019" name="Int. J. Syst. Evol. Microbiol.">
        <title>The Global Catalogue of Microorganisms (GCM) 10K type strain sequencing project: providing services to taxonomists for standard genome sequencing and annotation.</title>
        <authorList>
            <consortium name="The Broad Institute Genomics Platform"/>
            <consortium name="The Broad Institute Genome Sequencing Center for Infectious Disease"/>
            <person name="Wu L."/>
            <person name="Ma J."/>
        </authorList>
    </citation>
    <scope>NUCLEOTIDE SEQUENCE [LARGE SCALE GENOMIC DNA]</scope>
    <source>
        <strain evidence="3">KACC 12602</strain>
    </source>
</reference>
<keyword evidence="3" id="KW-1185">Reference proteome</keyword>
<organism evidence="2 3">
    <name type="scientific">Adhaeribacter terreus</name>
    <dbReference type="NCBI Taxonomy" id="529703"/>
    <lineage>
        <taxon>Bacteria</taxon>
        <taxon>Pseudomonadati</taxon>
        <taxon>Bacteroidota</taxon>
        <taxon>Cytophagia</taxon>
        <taxon>Cytophagales</taxon>
        <taxon>Hymenobacteraceae</taxon>
        <taxon>Adhaeribacter</taxon>
    </lineage>
</organism>
<sequence length="78" mass="8752">MPYKSNSTNKQSRSHSGNPAGKGIGGMKDAHIESFDDQYNDLEARYTDDVDEPTIDTRLGSHPNRNTNKPNIDKPRYS</sequence>
<evidence type="ECO:0000313" key="3">
    <source>
        <dbReference type="Proteomes" id="UP001596161"/>
    </source>
</evidence>
<dbReference type="RefSeq" id="WP_378017402.1">
    <property type="nucleotide sequence ID" value="NZ_JBHSKT010000005.1"/>
</dbReference>
<accession>A0ABW0ED90</accession>
<name>A0ABW0ED90_9BACT</name>
<gene>
    <name evidence="2" type="ORF">ACFPIB_10470</name>
</gene>
<evidence type="ECO:0000256" key="1">
    <source>
        <dbReference type="SAM" id="MobiDB-lite"/>
    </source>
</evidence>
<proteinExistence type="predicted"/>
<evidence type="ECO:0000313" key="2">
    <source>
        <dbReference type="EMBL" id="MFC5271035.1"/>
    </source>
</evidence>
<comment type="caution">
    <text evidence="2">The sequence shown here is derived from an EMBL/GenBank/DDBJ whole genome shotgun (WGS) entry which is preliminary data.</text>
</comment>
<feature type="compositionally biased region" description="Polar residues" evidence="1">
    <location>
        <begin position="1"/>
        <end position="17"/>
    </location>
</feature>
<protein>
    <submittedName>
        <fullName evidence="2">Uncharacterized protein</fullName>
    </submittedName>
</protein>
<dbReference type="Proteomes" id="UP001596161">
    <property type="component" value="Unassembled WGS sequence"/>
</dbReference>
<feature type="region of interest" description="Disordered" evidence="1">
    <location>
        <begin position="1"/>
        <end position="78"/>
    </location>
</feature>